<organism evidence="2 3">
    <name type="scientific">Hirundo rustica rustica</name>
    <dbReference type="NCBI Taxonomy" id="333673"/>
    <lineage>
        <taxon>Eukaryota</taxon>
        <taxon>Metazoa</taxon>
        <taxon>Chordata</taxon>
        <taxon>Craniata</taxon>
        <taxon>Vertebrata</taxon>
        <taxon>Euteleostomi</taxon>
        <taxon>Archelosauria</taxon>
        <taxon>Archosauria</taxon>
        <taxon>Dinosauria</taxon>
        <taxon>Saurischia</taxon>
        <taxon>Theropoda</taxon>
        <taxon>Coelurosauria</taxon>
        <taxon>Aves</taxon>
        <taxon>Neognathae</taxon>
        <taxon>Neoaves</taxon>
        <taxon>Telluraves</taxon>
        <taxon>Australaves</taxon>
        <taxon>Passeriformes</taxon>
        <taxon>Sylvioidea</taxon>
        <taxon>Hirundinidae</taxon>
        <taxon>Hirundo</taxon>
    </lineage>
</organism>
<gene>
    <name evidence="2" type="ORF">DUI87_24569</name>
</gene>
<protein>
    <submittedName>
        <fullName evidence="2">Uncharacterized protein</fullName>
    </submittedName>
</protein>
<feature type="region of interest" description="Disordered" evidence="1">
    <location>
        <begin position="76"/>
        <end position="107"/>
    </location>
</feature>
<evidence type="ECO:0000256" key="1">
    <source>
        <dbReference type="SAM" id="MobiDB-lite"/>
    </source>
</evidence>
<accession>A0A3M0JJ09</accession>
<comment type="caution">
    <text evidence="2">The sequence shown here is derived from an EMBL/GenBank/DDBJ whole genome shotgun (WGS) entry which is preliminary data.</text>
</comment>
<dbReference type="EMBL" id="QRBI01000151">
    <property type="protein sequence ID" value="RMB99023.1"/>
    <property type="molecule type" value="Genomic_DNA"/>
</dbReference>
<dbReference type="AlphaFoldDB" id="A0A3M0JJ09"/>
<evidence type="ECO:0000313" key="2">
    <source>
        <dbReference type="EMBL" id="RMB99023.1"/>
    </source>
</evidence>
<reference evidence="2 3" key="1">
    <citation type="submission" date="2018-07" db="EMBL/GenBank/DDBJ databases">
        <title>A high quality draft genome assembly of the barn swallow (H. rustica rustica).</title>
        <authorList>
            <person name="Formenti G."/>
            <person name="Chiara M."/>
            <person name="Poveda L."/>
            <person name="Francoijs K.-J."/>
            <person name="Bonisoli-Alquati A."/>
            <person name="Canova L."/>
            <person name="Gianfranceschi L."/>
            <person name="Horner D.S."/>
            <person name="Saino N."/>
        </authorList>
    </citation>
    <scope>NUCLEOTIDE SEQUENCE [LARGE SCALE GENOMIC DNA]</scope>
    <source>
        <strain evidence="2">Chelidonia</strain>
        <tissue evidence="2">Blood</tissue>
    </source>
</reference>
<sequence>MNPQAVPGLSSAFPELQDFQALMGLVGAAVCWRKAPCEDEDIVTGECFAFPTHLWPLLFCPELGFVSLQQPGTVESVEEEAGSLARGKAVPPPHASSPGPRRADERL</sequence>
<keyword evidence="3" id="KW-1185">Reference proteome</keyword>
<dbReference type="Proteomes" id="UP000269221">
    <property type="component" value="Unassembled WGS sequence"/>
</dbReference>
<proteinExistence type="predicted"/>
<evidence type="ECO:0000313" key="3">
    <source>
        <dbReference type="Proteomes" id="UP000269221"/>
    </source>
</evidence>
<name>A0A3M0JJ09_HIRRU</name>